<evidence type="ECO:0000256" key="2">
    <source>
        <dbReference type="SAM" id="MobiDB-lite"/>
    </source>
</evidence>
<accession>A0A5E4QR42</accession>
<protein>
    <submittedName>
        <fullName evidence="3">Uncharacterized protein</fullName>
    </submittedName>
</protein>
<dbReference type="EMBL" id="FZQP02004679">
    <property type="protein sequence ID" value="VVD00409.1"/>
    <property type="molecule type" value="Genomic_DNA"/>
</dbReference>
<keyword evidence="4" id="KW-1185">Reference proteome</keyword>
<feature type="region of interest" description="Disordered" evidence="2">
    <location>
        <begin position="1"/>
        <end position="26"/>
    </location>
</feature>
<evidence type="ECO:0000313" key="3">
    <source>
        <dbReference type="EMBL" id="VVD00409.1"/>
    </source>
</evidence>
<feature type="compositionally biased region" description="Basic residues" evidence="2">
    <location>
        <begin position="15"/>
        <end position="24"/>
    </location>
</feature>
<keyword evidence="1" id="KW-0175">Coiled coil</keyword>
<dbReference type="Proteomes" id="UP000324832">
    <property type="component" value="Unassembled WGS sequence"/>
</dbReference>
<name>A0A5E4QR42_9NEOP</name>
<sequence length="424" mass="47726">MASIPNSSPSNGPLGKRKKTKSSKRSYLSKWLDKTTSLIQEPTQSFDSAYDIHPNFNWPMYSEFHPGHDRYRYMYSSNQPTSLPSMPTYPMHRYPEYSIIPNVNNGIQRTHIRRRRNKTEVALSPQDDGSCQSYLQPKIPIDSQDYASLPPIITADNNCNSEVNLNDKDDSNGGRRYSDPCPRGLPDVADHRPSNEVESETESGSETSGSQVGSRLLSYLLDQIASLKLVNERLSKELRDTRGVHNGQYSPGFLTELVREIRDATRTREEAMYTRLRAMGGITSAETKLTGTLEEIKNSLRSSETERRRMAERITKLEDELKSLRIATSASAETNEHRLTNGQGEEADSVRLRKEVVEMRRAKQSAEENAHILELLVTQLRSKFNGIQANGSESLPSDDEHSRARRTSANSNASTVVFGPVTDL</sequence>
<feature type="coiled-coil region" evidence="1">
    <location>
        <begin position="293"/>
        <end position="383"/>
    </location>
</feature>
<dbReference type="AlphaFoldDB" id="A0A5E4QR42"/>
<feature type="region of interest" description="Disordered" evidence="2">
    <location>
        <begin position="388"/>
        <end position="424"/>
    </location>
</feature>
<gene>
    <name evidence="3" type="ORF">LSINAPIS_LOCUS11050</name>
</gene>
<evidence type="ECO:0000313" key="4">
    <source>
        <dbReference type="Proteomes" id="UP000324832"/>
    </source>
</evidence>
<feature type="compositionally biased region" description="Basic and acidic residues" evidence="2">
    <location>
        <begin position="165"/>
        <end position="178"/>
    </location>
</feature>
<reference evidence="3 4" key="1">
    <citation type="submission" date="2017-07" db="EMBL/GenBank/DDBJ databases">
        <authorList>
            <person name="Talla V."/>
            <person name="Backstrom N."/>
        </authorList>
    </citation>
    <scope>NUCLEOTIDE SEQUENCE [LARGE SCALE GENOMIC DNA]</scope>
</reference>
<organism evidence="3 4">
    <name type="scientific">Leptidea sinapis</name>
    <dbReference type="NCBI Taxonomy" id="189913"/>
    <lineage>
        <taxon>Eukaryota</taxon>
        <taxon>Metazoa</taxon>
        <taxon>Ecdysozoa</taxon>
        <taxon>Arthropoda</taxon>
        <taxon>Hexapoda</taxon>
        <taxon>Insecta</taxon>
        <taxon>Pterygota</taxon>
        <taxon>Neoptera</taxon>
        <taxon>Endopterygota</taxon>
        <taxon>Lepidoptera</taxon>
        <taxon>Glossata</taxon>
        <taxon>Ditrysia</taxon>
        <taxon>Papilionoidea</taxon>
        <taxon>Pieridae</taxon>
        <taxon>Dismorphiinae</taxon>
        <taxon>Leptidea</taxon>
    </lineage>
</organism>
<feature type="compositionally biased region" description="Polar residues" evidence="2">
    <location>
        <begin position="1"/>
        <end position="11"/>
    </location>
</feature>
<feature type="region of interest" description="Disordered" evidence="2">
    <location>
        <begin position="163"/>
        <end position="211"/>
    </location>
</feature>
<evidence type="ECO:0000256" key="1">
    <source>
        <dbReference type="SAM" id="Coils"/>
    </source>
</evidence>
<proteinExistence type="predicted"/>